<evidence type="ECO:0000256" key="8">
    <source>
        <dbReference type="ARBA" id="ARBA00023163"/>
    </source>
</evidence>
<organism evidence="13 14">
    <name type="scientific">Goekera deserti</name>
    <dbReference type="NCBI Taxonomy" id="2497753"/>
    <lineage>
        <taxon>Bacteria</taxon>
        <taxon>Bacillati</taxon>
        <taxon>Actinomycetota</taxon>
        <taxon>Actinomycetes</taxon>
        <taxon>Geodermatophilales</taxon>
        <taxon>Geodermatophilaceae</taxon>
        <taxon>Goekera</taxon>
    </lineage>
</organism>
<dbReference type="InterPro" id="IPR041916">
    <property type="entry name" value="Anti_sigma_zinc_sf"/>
</dbReference>
<keyword evidence="6" id="KW-0805">Transcription regulation</keyword>
<dbReference type="PANTHER" id="PTHR37461">
    <property type="entry name" value="ANTI-SIGMA-K FACTOR RSKA"/>
    <property type="match status" value="1"/>
</dbReference>
<keyword evidence="8" id="KW-0804">Transcription</keyword>
<gene>
    <name evidence="13" type="ORF">G1H19_04895</name>
</gene>
<reference evidence="13 14" key="1">
    <citation type="submission" date="2020-02" db="EMBL/GenBank/DDBJ databases">
        <title>The whole genome sequence of CPCC 205119.</title>
        <authorList>
            <person name="Jiang Z."/>
        </authorList>
    </citation>
    <scope>NUCLEOTIDE SEQUENCE [LARGE SCALE GENOMIC DNA]</scope>
    <source>
        <strain evidence="13 14">CPCC 205119</strain>
    </source>
</reference>
<dbReference type="InterPro" id="IPR018764">
    <property type="entry name" value="RskA_C"/>
</dbReference>
<evidence type="ECO:0000256" key="10">
    <source>
        <dbReference type="ARBA" id="ARBA00030803"/>
    </source>
</evidence>
<dbReference type="PANTHER" id="PTHR37461:SF1">
    <property type="entry name" value="ANTI-SIGMA-K FACTOR RSKA"/>
    <property type="match status" value="1"/>
</dbReference>
<evidence type="ECO:0000256" key="1">
    <source>
        <dbReference type="ARBA" id="ARBA00004167"/>
    </source>
</evidence>
<evidence type="ECO:0000313" key="13">
    <source>
        <dbReference type="EMBL" id="NEL53350.1"/>
    </source>
</evidence>
<keyword evidence="3" id="KW-1003">Cell membrane</keyword>
<dbReference type="AlphaFoldDB" id="A0A7K3WC29"/>
<feature type="region of interest" description="Disordered" evidence="11">
    <location>
        <begin position="88"/>
        <end position="116"/>
    </location>
</feature>
<evidence type="ECO:0000256" key="6">
    <source>
        <dbReference type="ARBA" id="ARBA00023015"/>
    </source>
</evidence>
<evidence type="ECO:0000256" key="7">
    <source>
        <dbReference type="ARBA" id="ARBA00023136"/>
    </source>
</evidence>
<evidence type="ECO:0000256" key="9">
    <source>
        <dbReference type="ARBA" id="ARBA00029829"/>
    </source>
</evidence>
<dbReference type="Proteomes" id="UP000470470">
    <property type="component" value="Unassembled WGS sequence"/>
</dbReference>
<keyword evidence="7" id="KW-0472">Membrane</keyword>
<dbReference type="GO" id="GO:0016989">
    <property type="term" value="F:sigma factor antagonist activity"/>
    <property type="evidence" value="ECO:0007669"/>
    <property type="project" value="TreeGrafter"/>
</dbReference>
<evidence type="ECO:0000259" key="12">
    <source>
        <dbReference type="Pfam" id="PF10099"/>
    </source>
</evidence>
<keyword evidence="14" id="KW-1185">Reference proteome</keyword>
<evidence type="ECO:0000256" key="11">
    <source>
        <dbReference type="SAM" id="MobiDB-lite"/>
    </source>
</evidence>
<feature type="compositionally biased region" description="Low complexity" evidence="11">
    <location>
        <begin position="107"/>
        <end position="116"/>
    </location>
</feature>
<dbReference type="InterPro" id="IPR051474">
    <property type="entry name" value="Anti-sigma-K/W_factor"/>
</dbReference>
<dbReference type="GO" id="GO:0005886">
    <property type="term" value="C:plasma membrane"/>
    <property type="evidence" value="ECO:0007669"/>
    <property type="project" value="UniProtKB-SubCell"/>
</dbReference>
<evidence type="ECO:0000313" key="14">
    <source>
        <dbReference type="Proteomes" id="UP000470470"/>
    </source>
</evidence>
<keyword evidence="4" id="KW-0812">Transmembrane</keyword>
<feature type="domain" description="Anti-sigma K factor RskA C-terminal" evidence="12">
    <location>
        <begin position="151"/>
        <end position="289"/>
    </location>
</feature>
<dbReference type="Pfam" id="PF10099">
    <property type="entry name" value="RskA_C"/>
    <property type="match status" value="1"/>
</dbReference>
<comment type="subcellular location">
    <subcellularLocation>
        <location evidence="2">Cell membrane</location>
    </subcellularLocation>
    <subcellularLocation>
        <location evidence="1">Membrane</location>
        <topology evidence="1">Single-pass membrane protein</topology>
    </subcellularLocation>
</comment>
<comment type="caution">
    <text evidence="13">The sequence shown here is derived from an EMBL/GenBank/DDBJ whole genome shotgun (WGS) entry which is preliminary data.</text>
</comment>
<evidence type="ECO:0000256" key="3">
    <source>
        <dbReference type="ARBA" id="ARBA00022475"/>
    </source>
</evidence>
<dbReference type="RefSeq" id="WP_152730633.1">
    <property type="nucleotide sequence ID" value="NZ_JAABOZ010000002.1"/>
</dbReference>
<evidence type="ECO:0000256" key="4">
    <source>
        <dbReference type="ARBA" id="ARBA00022692"/>
    </source>
</evidence>
<dbReference type="GO" id="GO:0006417">
    <property type="term" value="P:regulation of translation"/>
    <property type="evidence" value="ECO:0007669"/>
    <property type="project" value="TreeGrafter"/>
</dbReference>
<evidence type="ECO:0000256" key="5">
    <source>
        <dbReference type="ARBA" id="ARBA00022989"/>
    </source>
</evidence>
<proteinExistence type="predicted"/>
<evidence type="ECO:0000256" key="2">
    <source>
        <dbReference type="ARBA" id="ARBA00004236"/>
    </source>
</evidence>
<dbReference type="Gene3D" id="1.10.10.1320">
    <property type="entry name" value="Anti-sigma factor, zinc-finger domain"/>
    <property type="match status" value="1"/>
</dbReference>
<sequence length="298" mass="31251">MSGDLGARRPGDHDDHETLDELAVGWALHALEPEDEADFLAHLAGCARCERTVAETHEVMAAMATDLPPVEPSESLRHRLRAAVEQTEQVVRPSDAQPPAPLPLGVPVPDAEPAAAPLPGRLVERSTGSRARHGRSLGGRPAWRRVVPNALAAAAVAAALVVGTWNVVVIGERDDARQTVAEQADMMESLLRPGQARIAPLAGTDGHTVATVVAREGQLQVVANGMRPNDSDHTYVLWGMSDDAAPAALGTFSVHTADLDLRTVSSQATGLDDFTGYGISIEPGNQAPATPGDIVAMG</sequence>
<keyword evidence="5" id="KW-1133">Transmembrane helix</keyword>
<accession>A0A7K3WC29</accession>
<protein>
    <recommendedName>
        <fullName evidence="10">Regulator of SigK</fullName>
    </recommendedName>
    <alternativeName>
        <fullName evidence="9">Sigma-K anti-sigma factor RskA</fullName>
    </alternativeName>
</protein>
<dbReference type="EMBL" id="JAAGWK010000009">
    <property type="protein sequence ID" value="NEL53350.1"/>
    <property type="molecule type" value="Genomic_DNA"/>
</dbReference>
<name>A0A7K3WC29_9ACTN</name>
<feature type="compositionally biased region" description="Pro residues" evidence="11">
    <location>
        <begin position="96"/>
        <end position="106"/>
    </location>
</feature>